<keyword evidence="1" id="KW-0378">Hydrolase</keyword>
<dbReference type="Proteomes" id="UP001367316">
    <property type="component" value="Unassembled WGS sequence"/>
</dbReference>
<dbReference type="PANTHER" id="PTHR20963">
    <property type="entry name" value="MULTIPLE INOSITOL POLYPHOSPHATE PHOSPHATASE-RELATED"/>
    <property type="match status" value="1"/>
</dbReference>
<protein>
    <submittedName>
        <fullName evidence="2">Histidine phosphatase superfamily</fullName>
    </submittedName>
</protein>
<dbReference type="Pfam" id="PF00328">
    <property type="entry name" value="His_Phos_2"/>
    <property type="match status" value="1"/>
</dbReference>
<evidence type="ECO:0000313" key="3">
    <source>
        <dbReference type="Proteomes" id="UP001367316"/>
    </source>
</evidence>
<dbReference type="Gene3D" id="3.40.50.1240">
    <property type="entry name" value="Phosphoglycerate mutase-like"/>
    <property type="match status" value="1"/>
</dbReference>
<sequence>MAAENRTGTCKATGDLAFLNDHKYKLDYEMLVPLGHQRLFDPGVLHCYQYGHLYPNNGSKILVRSTTGDRMTQSAEYFLVGFFGLGWTQNATLELIIEEDGYNNSLVGYDNCPNSNLEVSYGSTNGWGGGGGGGGFVMMGDDGVDEEMSRRIDA</sequence>
<dbReference type="EMBL" id="JBBPBF010000025">
    <property type="protein sequence ID" value="KAK7609168.1"/>
    <property type="molecule type" value="Genomic_DNA"/>
</dbReference>
<reference evidence="2 3" key="1">
    <citation type="submission" date="2024-04" db="EMBL/GenBank/DDBJ databases">
        <title>Phyllosticta paracitricarpa is synonymous to the EU quarantine fungus P. citricarpa based on phylogenomic analyses.</title>
        <authorList>
            <consortium name="Lawrence Berkeley National Laboratory"/>
            <person name="Van ingen-buijs V.A."/>
            <person name="Van westerhoven A.C."/>
            <person name="Haridas S."/>
            <person name="Skiadas P."/>
            <person name="Martin F."/>
            <person name="Groenewald J.Z."/>
            <person name="Crous P.W."/>
            <person name="Seidl M.F."/>
        </authorList>
    </citation>
    <scope>NUCLEOTIDE SEQUENCE [LARGE SCALE GENOMIC DNA]</scope>
    <source>
        <strain evidence="2 3">CBS 141358</strain>
    </source>
</reference>
<accession>A0ABR1N1S9</accession>
<dbReference type="PANTHER" id="PTHR20963:SF43">
    <property type="entry name" value="PUTATIVE (AFU_ORTHOLOGUE AFUA_7G01240)-RELATED"/>
    <property type="match status" value="1"/>
</dbReference>
<proteinExistence type="predicted"/>
<name>A0ABR1N1S9_9PEZI</name>
<keyword evidence="3" id="KW-1185">Reference proteome</keyword>
<dbReference type="InterPro" id="IPR000560">
    <property type="entry name" value="His_Pase_clade-2"/>
</dbReference>
<comment type="caution">
    <text evidence="2">The sequence shown here is derived from an EMBL/GenBank/DDBJ whole genome shotgun (WGS) entry which is preliminary data.</text>
</comment>
<evidence type="ECO:0000313" key="2">
    <source>
        <dbReference type="EMBL" id="KAK7609168.1"/>
    </source>
</evidence>
<organism evidence="2 3">
    <name type="scientific">Phyllosticta paracitricarpa</name>
    <dbReference type="NCBI Taxonomy" id="2016321"/>
    <lineage>
        <taxon>Eukaryota</taxon>
        <taxon>Fungi</taxon>
        <taxon>Dikarya</taxon>
        <taxon>Ascomycota</taxon>
        <taxon>Pezizomycotina</taxon>
        <taxon>Dothideomycetes</taxon>
        <taxon>Dothideomycetes incertae sedis</taxon>
        <taxon>Botryosphaeriales</taxon>
        <taxon>Phyllostictaceae</taxon>
        <taxon>Phyllosticta</taxon>
    </lineage>
</organism>
<evidence type="ECO:0000256" key="1">
    <source>
        <dbReference type="ARBA" id="ARBA00022801"/>
    </source>
</evidence>
<gene>
    <name evidence="2" type="ORF">JOL62DRAFT_558092</name>
</gene>
<dbReference type="SUPFAM" id="SSF53254">
    <property type="entry name" value="Phosphoglycerate mutase-like"/>
    <property type="match status" value="1"/>
</dbReference>
<dbReference type="CDD" id="cd07061">
    <property type="entry name" value="HP_HAP_like"/>
    <property type="match status" value="1"/>
</dbReference>
<dbReference type="InterPro" id="IPR029033">
    <property type="entry name" value="His_PPase_superfam"/>
</dbReference>